<evidence type="ECO:0000313" key="3">
    <source>
        <dbReference type="Proteomes" id="UP000520814"/>
    </source>
</evidence>
<evidence type="ECO:0000313" key="2">
    <source>
        <dbReference type="EMBL" id="MBB6053620.1"/>
    </source>
</evidence>
<protein>
    <submittedName>
        <fullName evidence="2">Cation transport ATPase</fullName>
    </submittedName>
</protein>
<name>A0A7W9SWF9_ARMRO</name>
<organism evidence="2 3">
    <name type="scientific">Armatimonas rosea</name>
    <dbReference type="NCBI Taxonomy" id="685828"/>
    <lineage>
        <taxon>Bacteria</taxon>
        <taxon>Bacillati</taxon>
        <taxon>Armatimonadota</taxon>
        <taxon>Armatimonadia</taxon>
        <taxon>Armatimonadales</taxon>
        <taxon>Armatimonadaceae</taxon>
        <taxon>Armatimonas</taxon>
    </lineage>
</organism>
<keyword evidence="1" id="KW-0472">Membrane</keyword>
<dbReference type="EMBL" id="JACHGW010000007">
    <property type="protein sequence ID" value="MBB6053620.1"/>
    <property type="molecule type" value="Genomic_DNA"/>
</dbReference>
<gene>
    <name evidence="2" type="ORF">HNQ39_005455</name>
</gene>
<proteinExistence type="predicted"/>
<keyword evidence="1" id="KW-0812">Transmembrane</keyword>
<accession>A0A7W9SWF9</accession>
<reference evidence="2 3" key="1">
    <citation type="submission" date="2020-08" db="EMBL/GenBank/DDBJ databases">
        <title>Genomic Encyclopedia of Type Strains, Phase IV (KMG-IV): sequencing the most valuable type-strain genomes for metagenomic binning, comparative biology and taxonomic classification.</title>
        <authorList>
            <person name="Goeker M."/>
        </authorList>
    </citation>
    <scope>NUCLEOTIDE SEQUENCE [LARGE SCALE GENOMIC DNA]</scope>
    <source>
        <strain evidence="2 3">DSM 23562</strain>
    </source>
</reference>
<dbReference type="RefSeq" id="WP_184203708.1">
    <property type="nucleotide sequence ID" value="NZ_JACHGW010000007.1"/>
</dbReference>
<dbReference type="AlphaFoldDB" id="A0A7W9SWF9"/>
<comment type="caution">
    <text evidence="2">The sequence shown here is derived from an EMBL/GenBank/DDBJ whole genome shotgun (WGS) entry which is preliminary data.</text>
</comment>
<feature type="transmembrane region" description="Helical" evidence="1">
    <location>
        <begin position="57"/>
        <end position="81"/>
    </location>
</feature>
<keyword evidence="3" id="KW-1185">Reference proteome</keyword>
<keyword evidence="1" id="KW-1133">Transmembrane helix</keyword>
<evidence type="ECO:0000256" key="1">
    <source>
        <dbReference type="SAM" id="Phobius"/>
    </source>
</evidence>
<sequence length="148" mass="16314">MPVQQKRISATDTTPETQKVDHKSIVAFTLLQLGGIWCFFHIAGLRLTKDHGALTPYILASSLISATGGFVIFLAGLLTLLRQRQVAAWMLTLAALLQIVTGILAVANPVWAGHPYFAAWLNAGLSLLFATVFLILGRWLRWQEDSDR</sequence>
<feature type="transmembrane region" description="Helical" evidence="1">
    <location>
        <begin position="25"/>
        <end position="45"/>
    </location>
</feature>
<feature type="transmembrane region" description="Helical" evidence="1">
    <location>
        <begin position="88"/>
        <end position="111"/>
    </location>
</feature>
<feature type="transmembrane region" description="Helical" evidence="1">
    <location>
        <begin position="117"/>
        <end position="140"/>
    </location>
</feature>
<dbReference type="Proteomes" id="UP000520814">
    <property type="component" value="Unassembled WGS sequence"/>
</dbReference>